<comment type="catalytic activity">
    <reaction evidence="8">
        <text>L-aspartate + L-glutamine + ATP + H2O = L-asparagine + L-glutamate + AMP + diphosphate + H(+)</text>
        <dbReference type="Rhea" id="RHEA:12228"/>
        <dbReference type="ChEBI" id="CHEBI:15377"/>
        <dbReference type="ChEBI" id="CHEBI:15378"/>
        <dbReference type="ChEBI" id="CHEBI:29985"/>
        <dbReference type="ChEBI" id="CHEBI:29991"/>
        <dbReference type="ChEBI" id="CHEBI:30616"/>
        <dbReference type="ChEBI" id="CHEBI:33019"/>
        <dbReference type="ChEBI" id="CHEBI:58048"/>
        <dbReference type="ChEBI" id="CHEBI:58359"/>
        <dbReference type="ChEBI" id="CHEBI:456215"/>
        <dbReference type="EC" id="6.3.5.4"/>
    </reaction>
</comment>
<comment type="pathway">
    <text evidence="1">Amino-acid biosynthesis; L-asparagine biosynthesis; L-asparagine from L-aspartate (L-Gln route): step 1/1.</text>
</comment>
<accession>A0A455SKA7</accession>
<evidence type="ECO:0000256" key="7">
    <source>
        <dbReference type="ARBA" id="ARBA00022962"/>
    </source>
</evidence>
<dbReference type="EC" id="6.3.5.4" evidence="3"/>
<dbReference type="SUPFAM" id="SSF56235">
    <property type="entry name" value="N-terminal nucleophile aminohydrolases (Ntn hydrolases)"/>
    <property type="match status" value="1"/>
</dbReference>
<evidence type="ECO:0000256" key="5">
    <source>
        <dbReference type="ARBA" id="ARBA00022840"/>
    </source>
</evidence>
<feature type="binding site" evidence="10">
    <location>
        <position position="260"/>
    </location>
    <ligand>
        <name>ATP</name>
        <dbReference type="ChEBI" id="CHEBI:30616"/>
    </ligand>
</feature>
<reference evidence="13" key="1">
    <citation type="submission" date="2018-12" db="EMBL/GenBank/DDBJ databases">
        <title>Novel natural products biosynthetic potential of the class Ktedonobacteria.</title>
        <authorList>
            <person name="Zheng Y."/>
            <person name="Saitou A."/>
            <person name="Wang C.M."/>
            <person name="Toyoda A."/>
            <person name="Minakuchi Y."/>
            <person name="Sekiguchi Y."/>
            <person name="Ueda K."/>
            <person name="Takano H."/>
            <person name="Sakai Y."/>
            <person name="Yokota A."/>
            <person name="Yabe S."/>
        </authorList>
    </citation>
    <scope>NUCLEOTIDE SEQUENCE</scope>
    <source>
        <strain evidence="13">COM3</strain>
    </source>
</reference>
<dbReference type="InterPro" id="IPR033738">
    <property type="entry name" value="AsnB_N"/>
</dbReference>
<feature type="active site" description="For GATase activity" evidence="9">
    <location>
        <position position="2"/>
    </location>
</feature>
<dbReference type="EMBL" id="AP019376">
    <property type="protein sequence ID" value="BBH87741.1"/>
    <property type="molecule type" value="Genomic_DNA"/>
</dbReference>
<evidence type="ECO:0000256" key="1">
    <source>
        <dbReference type="ARBA" id="ARBA00005187"/>
    </source>
</evidence>
<dbReference type="SUPFAM" id="SSF52402">
    <property type="entry name" value="Adenine nucleotide alpha hydrolases-like"/>
    <property type="match status" value="1"/>
</dbReference>
<dbReference type="CDD" id="cd00712">
    <property type="entry name" value="AsnB"/>
    <property type="match status" value="1"/>
</dbReference>
<dbReference type="PIRSF" id="PIRSF001589">
    <property type="entry name" value="Asn_synthetase_glu-h"/>
    <property type="match status" value="1"/>
</dbReference>
<organism evidence="13">
    <name type="scientific">Thermosporothrix sp. COM3</name>
    <dbReference type="NCBI Taxonomy" id="2490863"/>
    <lineage>
        <taxon>Bacteria</taxon>
        <taxon>Bacillati</taxon>
        <taxon>Chloroflexota</taxon>
        <taxon>Ktedonobacteria</taxon>
        <taxon>Ktedonobacterales</taxon>
        <taxon>Thermosporotrichaceae</taxon>
        <taxon>Thermosporothrix</taxon>
    </lineage>
</organism>
<sequence length="588" mass="66470">MCGLVGIYSRACSPEQKQILLARMLAAIEHRGPDGVAMYSDEEAGIALCRLAIVDRACASPLHWNEDDTCVLALNGEIYNHRELRKQLSKHRFRSQTDAEVLLHAFEEWGIQSVQTLDGDFAFVFWDRLAKRGVLVRDRSGVKPLYYARIGDGLVFASELKALLAGFPELAQLSLQALARYLTHRFVPGPRTIFQKIMKLQPGCYLTFSAVDEPEQRRYWDYPREEVIAYDEEAQIVRGRALLEAAVTARLADEVTYGVLLSGGLDSSLLTAMAARASQDPLQTFSVVFFGNALLEESVSEHRYSRLVARTTGTRHAELPVDAELFMHACTKALYQLEEPIADPPAVLLHLLCDWIKQAGVTVLLSGEGADELFAGYPVYAQPRPGYMGMGVLFTEEEKAQLLSFEALPEPLQLPATVRSWDWLHQMLYVDCTCWLVDDLLLKADKMGMLSAVEIRVPFLDHRVAEYAFSLPPQAKRNGSMNKYLLRKIAEPYLPETIIHQHKRGFPLPLGIWLKGELRSWVEALLLDGLRRRGYFEPVALERLLQGYFEEEIPHDAYRPHHMIWALVTLELFLQSLQSGNVQTKPQS</sequence>
<feature type="binding site" evidence="10">
    <location>
        <position position="98"/>
    </location>
    <ligand>
        <name>L-glutamine</name>
        <dbReference type="ChEBI" id="CHEBI:58359"/>
    </ligand>
</feature>
<dbReference type="InterPro" id="IPR014729">
    <property type="entry name" value="Rossmann-like_a/b/a_fold"/>
</dbReference>
<feature type="site" description="Important for beta-aspartyl-AMP intermediate formation" evidence="11">
    <location>
        <position position="368"/>
    </location>
</feature>
<dbReference type="GO" id="GO:0005829">
    <property type="term" value="C:cytosol"/>
    <property type="evidence" value="ECO:0007669"/>
    <property type="project" value="TreeGrafter"/>
</dbReference>
<feature type="binding site" evidence="10">
    <location>
        <begin position="366"/>
        <end position="367"/>
    </location>
    <ligand>
        <name>ATP</name>
        <dbReference type="ChEBI" id="CHEBI:30616"/>
    </ligand>
</feature>
<evidence type="ECO:0000259" key="12">
    <source>
        <dbReference type="PROSITE" id="PS51278"/>
    </source>
</evidence>
<dbReference type="GO" id="GO:0006529">
    <property type="term" value="P:asparagine biosynthetic process"/>
    <property type="evidence" value="ECO:0007669"/>
    <property type="project" value="UniProtKB-KW"/>
</dbReference>
<dbReference type="GO" id="GO:0004066">
    <property type="term" value="F:asparagine synthase (glutamine-hydrolyzing) activity"/>
    <property type="evidence" value="ECO:0007669"/>
    <property type="project" value="UniProtKB-EC"/>
</dbReference>
<dbReference type="AlphaFoldDB" id="A0A455SKA7"/>
<dbReference type="Gene3D" id="3.40.50.620">
    <property type="entry name" value="HUPs"/>
    <property type="match status" value="1"/>
</dbReference>
<evidence type="ECO:0000256" key="3">
    <source>
        <dbReference type="ARBA" id="ARBA00012737"/>
    </source>
</evidence>
<dbReference type="Pfam" id="PF00733">
    <property type="entry name" value="Asn_synthase"/>
    <property type="match status" value="1"/>
</dbReference>
<evidence type="ECO:0000256" key="6">
    <source>
        <dbReference type="ARBA" id="ARBA00022888"/>
    </source>
</evidence>
<dbReference type="InterPro" id="IPR051786">
    <property type="entry name" value="ASN_synthetase/amidase"/>
</dbReference>
<dbReference type="InterPro" id="IPR006426">
    <property type="entry name" value="Asn_synth_AEB"/>
</dbReference>
<dbReference type="GO" id="GO:0005524">
    <property type="term" value="F:ATP binding"/>
    <property type="evidence" value="ECO:0007669"/>
    <property type="project" value="UniProtKB-KW"/>
</dbReference>
<evidence type="ECO:0000256" key="11">
    <source>
        <dbReference type="PIRSR" id="PIRSR001589-3"/>
    </source>
</evidence>
<keyword evidence="9" id="KW-0028">Amino-acid biosynthesis</keyword>
<keyword evidence="7 9" id="KW-0315">Glutamine amidotransferase</keyword>
<dbReference type="InterPro" id="IPR029055">
    <property type="entry name" value="Ntn_hydrolases_N"/>
</dbReference>
<name>A0A455SKA7_9CHLR</name>
<keyword evidence="4 10" id="KW-0547">Nucleotide-binding</keyword>
<dbReference type="Pfam" id="PF13537">
    <property type="entry name" value="GATase_7"/>
    <property type="match status" value="1"/>
</dbReference>
<evidence type="ECO:0000256" key="10">
    <source>
        <dbReference type="PIRSR" id="PIRSR001589-2"/>
    </source>
</evidence>
<keyword evidence="6 9" id="KW-0061">Asparagine biosynthesis</keyword>
<gene>
    <name evidence="13" type="ORF">KTC_24920</name>
</gene>
<feature type="domain" description="Glutamine amidotransferase type-2" evidence="12">
    <location>
        <begin position="2"/>
        <end position="211"/>
    </location>
</feature>
<evidence type="ECO:0000256" key="4">
    <source>
        <dbReference type="ARBA" id="ARBA00022741"/>
    </source>
</evidence>
<evidence type="ECO:0000256" key="2">
    <source>
        <dbReference type="ARBA" id="ARBA00005752"/>
    </source>
</evidence>
<dbReference type="PANTHER" id="PTHR43284">
    <property type="entry name" value="ASPARAGINE SYNTHETASE (GLUTAMINE-HYDROLYZING)"/>
    <property type="match status" value="1"/>
</dbReference>
<protein>
    <recommendedName>
        <fullName evidence="3">asparagine synthase (glutamine-hydrolyzing)</fullName>
        <ecNumber evidence="3">6.3.5.4</ecNumber>
    </recommendedName>
</protein>
<dbReference type="PANTHER" id="PTHR43284:SF1">
    <property type="entry name" value="ASPARAGINE SYNTHETASE"/>
    <property type="match status" value="1"/>
</dbReference>
<dbReference type="CDD" id="cd01991">
    <property type="entry name" value="Asn_synthase_B_C"/>
    <property type="match status" value="1"/>
</dbReference>
<proteinExistence type="inferred from homology"/>
<keyword evidence="5 10" id="KW-0067">ATP-binding</keyword>
<evidence type="ECO:0000256" key="9">
    <source>
        <dbReference type="PIRSR" id="PIRSR001589-1"/>
    </source>
</evidence>
<dbReference type="NCBIfam" id="TIGR01536">
    <property type="entry name" value="asn_synth_AEB"/>
    <property type="match status" value="1"/>
</dbReference>
<dbReference type="Gene3D" id="3.60.20.10">
    <property type="entry name" value="Glutamine Phosphoribosylpyrophosphate, subunit 1, domain 1"/>
    <property type="match status" value="1"/>
</dbReference>
<dbReference type="InterPro" id="IPR001962">
    <property type="entry name" value="Asn_synthase"/>
</dbReference>
<dbReference type="InterPro" id="IPR017932">
    <property type="entry name" value="GATase_2_dom"/>
</dbReference>
<feature type="binding site" evidence="10">
    <location>
        <position position="287"/>
    </location>
    <ligand>
        <name>ATP</name>
        <dbReference type="ChEBI" id="CHEBI:30616"/>
    </ligand>
</feature>
<evidence type="ECO:0000313" key="13">
    <source>
        <dbReference type="EMBL" id="BBH87741.1"/>
    </source>
</evidence>
<dbReference type="PROSITE" id="PS51278">
    <property type="entry name" value="GATASE_TYPE_2"/>
    <property type="match status" value="1"/>
</dbReference>
<comment type="similarity">
    <text evidence="2">Belongs to the asparagine synthetase family.</text>
</comment>
<evidence type="ECO:0000256" key="8">
    <source>
        <dbReference type="ARBA" id="ARBA00048741"/>
    </source>
</evidence>